<dbReference type="PANTHER" id="PTHR32089:SF70">
    <property type="entry name" value="ENERGY TAXIS MODULATING METHYL ACCEPTING SENSORY TRANSDUCER"/>
    <property type="match status" value="1"/>
</dbReference>
<dbReference type="SUPFAM" id="SSF58104">
    <property type="entry name" value="Methyl-accepting chemotaxis protein (MCP) signaling domain"/>
    <property type="match status" value="1"/>
</dbReference>
<dbReference type="Pfam" id="PF00672">
    <property type="entry name" value="HAMP"/>
    <property type="match status" value="1"/>
</dbReference>
<gene>
    <name evidence="5" type="ORF">KU39_1142</name>
</gene>
<dbReference type="PANTHER" id="PTHR32089">
    <property type="entry name" value="METHYL-ACCEPTING CHEMOTAXIS PROTEIN MCPB"/>
    <property type="match status" value="1"/>
</dbReference>
<sequence>MKNKLSLGLSVRTKIIANSLIMMVMLVLIVITSLYSLSMIGKEIKSIADEDLPLTNALIIASEHQFQQAILYEKILRLRALSKDAQSTINHFNEEDKKVTQSLDKTTALLNKILKVSHNEEATQQFNQLKKELLTVKNIHKDYKEHADQVVTDLENGYTTSVEPLIEKTIHEEELLKNTLKKLVHKIEKFTEKASQTAEKHDQEAFTIIGILSIIAIVISILISWLVSRDILKRLSTTVHDVEVVASGDLTSEITVQGKDEISQVQISIKKMQAQFIKTVSALDASTKQLGSMVQEMSEVMTTTDQNISKQKADTEQVATTMNKMTHSVKTVTDSTDAASEEIKAATNQTTKGRATVGETVDKVKELSDQVESAAQAITEMDEASHNINSVLESIKSIAEQTNLLALNAAIESARAGEQGRGFAVVADEVRKLAGQTQESTMEIHGIMDNFQSGSHKTVKIMNQSQELTKAVVEQVSLADSSLEEIEIAVKKINEMSTEISNAVRDQNTVLKEMNEKTSQIRAASELGDASIDKTAEFKDNLSDISSTLKGLVGVFRVRA</sequence>
<evidence type="ECO:0000256" key="1">
    <source>
        <dbReference type="ARBA" id="ARBA00004429"/>
    </source>
</evidence>
<comment type="similarity">
    <text evidence="4">Belongs to the methyl-accepting chemotaxis (MCP) protein family.</text>
</comment>
<dbReference type="GO" id="GO:0005886">
    <property type="term" value="C:plasma membrane"/>
    <property type="evidence" value="ECO:0007669"/>
    <property type="project" value="UniProtKB-SubCell"/>
</dbReference>
<name>A0A1L6TAY8_PISSA</name>
<keyword evidence="2" id="KW-1003">Cell membrane</keyword>
<dbReference type="CDD" id="cd06225">
    <property type="entry name" value="HAMP"/>
    <property type="match status" value="1"/>
</dbReference>
<evidence type="ECO:0000256" key="4">
    <source>
        <dbReference type="ARBA" id="ARBA00029447"/>
    </source>
</evidence>
<dbReference type="AlphaFoldDB" id="A0A1L6TAY8"/>
<dbReference type="PROSITE" id="PS50885">
    <property type="entry name" value="HAMP"/>
    <property type="match status" value="1"/>
</dbReference>
<dbReference type="PROSITE" id="PS50111">
    <property type="entry name" value="CHEMOTAXIS_TRANSDUC_2"/>
    <property type="match status" value="1"/>
</dbReference>
<dbReference type="EMBL" id="CP012508">
    <property type="protein sequence ID" value="ALB22325.1"/>
    <property type="molecule type" value="Genomic_DNA"/>
</dbReference>
<dbReference type="PROSITE" id="PS50192">
    <property type="entry name" value="T_SNARE"/>
    <property type="match status" value="1"/>
</dbReference>
<dbReference type="InterPro" id="IPR004090">
    <property type="entry name" value="Chemotax_Me-accpt_rcpt"/>
</dbReference>
<organism evidence="5 6">
    <name type="scientific">Piscirickettsia salmonis</name>
    <dbReference type="NCBI Taxonomy" id="1238"/>
    <lineage>
        <taxon>Bacteria</taxon>
        <taxon>Pseudomonadati</taxon>
        <taxon>Pseudomonadota</taxon>
        <taxon>Gammaproteobacteria</taxon>
        <taxon>Thiotrichales</taxon>
        <taxon>Piscirickettsiaceae</taxon>
        <taxon>Piscirickettsia</taxon>
    </lineage>
</organism>
<dbReference type="Gene3D" id="6.10.340.10">
    <property type="match status" value="1"/>
</dbReference>
<dbReference type="FunFam" id="1.10.287.950:FF:000001">
    <property type="entry name" value="Methyl-accepting chemotaxis sensory transducer"/>
    <property type="match status" value="1"/>
</dbReference>
<evidence type="ECO:0000256" key="2">
    <source>
        <dbReference type="ARBA" id="ARBA00022519"/>
    </source>
</evidence>
<keyword evidence="2" id="KW-0472">Membrane</keyword>
<dbReference type="RefSeq" id="WP_017377423.1">
    <property type="nucleotide sequence ID" value="NZ_CP012508.1"/>
</dbReference>
<dbReference type="Pfam" id="PF00015">
    <property type="entry name" value="MCPsignal"/>
    <property type="match status" value="1"/>
</dbReference>
<dbReference type="Proteomes" id="UP000029558">
    <property type="component" value="Chromosome"/>
</dbReference>
<dbReference type="GO" id="GO:0007165">
    <property type="term" value="P:signal transduction"/>
    <property type="evidence" value="ECO:0007669"/>
    <property type="project" value="UniProtKB-KW"/>
</dbReference>
<dbReference type="Gene3D" id="1.10.287.950">
    <property type="entry name" value="Methyl-accepting chemotaxis protein"/>
    <property type="match status" value="1"/>
</dbReference>
<dbReference type="InterPro" id="IPR003660">
    <property type="entry name" value="HAMP_dom"/>
</dbReference>
<dbReference type="SMART" id="SM00283">
    <property type="entry name" value="MA"/>
    <property type="match status" value="1"/>
</dbReference>
<dbReference type="GO" id="GO:0006935">
    <property type="term" value="P:chemotaxis"/>
    <property type="evidence" value="ECO:0007669"/>
    <property type="project" value="InterPro"/>
</dbReference>
<protein>
    <submittedName>
        <fullName evidence="5">Chemotaxis protein</fullName>
    </submittedName>
</protein>
<reference evidence="5 6" key="1">
    <citation type="journal article" date="2014" name="Genome Announc.">
        <title>Comparative Genome Analysis of Two Isolates of the Fish Pathogen Piscirickettsia salmonis from Different Hosts Reveals Major Differences in Virulence-Associated Secretion Systems.</title>
        <authorList>
            <person name="Bohle H."/>
            <person name="Henriquez P."/>
            <person name="Grothusen H."/>
            <person name="Navas E."/>
            <person name="Sandoval A."/>
            <person name="Bustamante F."/>
            <person name="Bustos P."/>
            <person name="Mancilla M."/>
        </authorList>
    </citation>
    <scope>NUCLEOTIDE SEQUENCE [LARGE SCALE GENOMIC DNA]</scope>
    <source>
        <strain evidence="6">B1-32597</strain>
    </source>
</reference>
<dbReference type="GO" id="GO:0004888">
    <property type="term" value="F:transmembrane signaling receptor activity"/>
    <property type="evidence" value="ECO:0007669"/>
    <property type="project" value="InterPro"/>
</dbReference>
<dbReference type="InterPro" id="IPR000727">
    <property type="entry name" value="T_SNARE_dom"/>
</dbReference>
<dbReference type="PRINTS" id="PR00260">
    <property type="entry name" value="CHEMTRNSDUCR"/>
</dbReference>
<keyword evidence="2" id="KW-0997">Cell inner membrane</keyword>
<dbReference type="InterPro" id="IPR004089">
    <property type="entry name" value="MCPsignal_dom"/>
</dbReference>
<comment type="subcellular location">
    <subcellularLocation>
        <location evidence="1">Cell inner membrane</location>
        <topology evidence="1">Multi-pass membrane protein</topology>
    </subcellularLocation>
</comment>
<keyword evidence="3" id="KW-0807">Transducer</keyword>
<evidence type="ECO:0000256" key="3">
    <source>
        <dbReference type="ARBA" id="ARBA00023224"/>
    </source>
</evidence>
<evidence type="ECO:0000313" key="6">
    <source>
        <dbReference type="Proteomes" id="UP000029558"/>
    </source>
</evidence>
<dbReference type="CDD" id="cd11386">
    <property type="entry name" value="MCP_signal"/>
    <property type="match status" value="1"/>
</dbReference>
<evidence type="ECO:0000313" key="5">
    <source>
        <dbReference type="EMBL" id="ALB22325.1"/>
    </source>
</evidence>
<dbReference type="OrthoDB" id="5620315at2"/>
<accession>A0A1L6TAY8</accession>
<proteinExistence type="inferred from homology"/>